<feature type="domain" description="Pyrrolo-quinoline quinone repeat" evidence="1">
    <location>
        <begin position="160"/>
        <end position="301"/>
    </location>
</feature>
<dbReference type="Pfam" id="PF13360">
    <property type="entry name" value="PQQ_2"/>
    <property type="match status" value="2"/>
</dbReference>
<dbReference type="InterPro" id="IPR015943">
    <property type="entry name" value="WD40/YVTN_repeat-like_dom_sf"/>
</dbReference>
<dbReference type="PANTHER" id="PTHR34512">
    <property type="entry name" value="CELL SURFACE PROTEIN"/>
    <property type="match status" value="1"/>
</dbReference>
<dbReference type="RefSeq" id="WP_007702828.1">
    <property type="nucleotide sequence ID" value="NZ_AOIQ01000018.1"/>
</dbReference>
<proteinExistence type="predicted"/>
<dbReference type="PANTHER" id="PTHR34512:SF30">
    <property type="entry name" value="OUTER MEMBRANE PROTEIN ASSEMBLY FACTOR BAMB"/>
    <property type="match status" value="1"/>
</dbReference>
<dbReference type="InterPro" id="IPR011047">
    <property type="entry name" value="Quinoprotein_ADH-like_sf"/>
</dbReference>
<dbReference type="AlphaFoldDB" id="M0BFQ8"/>
<dbReference type="OrthoDB" id="145878at2157"/>
<keyword evidence="3" id="KW-1185">Reference proteome</keyword>
<dbReference type="STRING" id="1227490.C479_12077"/>
<dbReference type="SMART" id="SM00564">
    <property type="entry name" value="PQQ"/>
    <property type="match status" value="3"/>
</dbReference>
<dbReference type="InterPro" id="IPR006311">
    <property type="entry name" value="TAT_signal"/>
</dbReference>
<dbReference type="InterPro" id="IPR002372">
    <property type="entry name" value="PQQ_rpt_dom"/>
</dbReference>
<protein>
    <recommendedName>
        <fullName evidence="1">Pyrrolo-quinoline quinone repeat domain-containing protein</fullName>
    </recommendedName>
</protein>
<evidence type="ECO:0000313" key="3">
    <source>
        <dbReference type="Proteomes" id="UP000011560"/>
    </source>
</evidence>
<reference evidence="2 3" key="1">
    <citation type="journal article" date="2014" name="PLoS Genet.">
        <title>Phylogenetically driven sequencing of extremely halophilic archaea reveals strategies for static and dynamic osmo-response.</title>
        <authorList>
            <person name="Becker E.A."/>
            <person name="Seitzer P.M."/>
            <person name="Tritt A."/>
            <person name="Larsen D."/>
            <person name="Krusor M."/>
            <person name="Yao A.I."/>
            <person name="Wu D."/>
            <person name="Madern D."/>
            <person name="Eisen J.A."/>
            <person name="Darling A.E."/>
            <person name="Facciotti M.T."/>
        </authorList>
    </citation>
    <scope>NUCLEOTIDE SEQUENCE [LARGE SCALE GENOMIC DNA]</scope>
    <source>
        <strain evidence="2 3">JCM 14624</strain>
    </source>
</reference>
<evidence type="ECO:0000313" key="2">
    <source>
        <dbReference type="EMBL" id="ELZ09123.1"/>
    </source>
</evidence>
<dbReference type="Gene3D" id="2.130.10.10">
    <property type="entry name" value="YVTN repeat-like/Quinoprotein amine dehydrogenase"/>
    <property type="match status" value="2"/>
</dbReference>
<dbReference type="PROSITE" id="PS51257">
    <property type="entry name" value="PROKAR_LIPOPROTEIN"/>
    <property type="match status" value="1"/>
</dbReference>
<dbReference type="EMBL" id="AOIQ01000018">
    <property type="protein sequence ID" value="ELZ09123.1"/>
    <property type="molecule type" value="Genomic_DNA"/>
</dbReference>
<dbReference type="Proteomes" id="UP000011560">
    <property type="component" value="Unassembled WGS sequence"/>
</dbReference>
<dbReference type="SUPFAM" id="SSF50998">
    <property type="entry name" value="Quinoprotein alcohol dehydrogenase-like"/>
    <property type="match status" value="2"/>
</dbReference>
<dbReference type="PROSITE" id="PS51318">
    <property type="entry name" value="TAT"/>
    <property type="match status" value="1"/>
</dbReference>
<dbReference type="PATRIC" id="fig|1227490.4.peg.2463"/>
<comment type="caution">
    <text evidence="2">The sequence shown here is derived from an EMBL/GenBank/DDBJ whole genome shotgun (WGS) entry which is preliminary data.</text>
</comment>
<accession>M0BFQ8</accession>
<dbReference type="InterPro" id="IPR018391">
    <property type="entry name" value="PQQ_b-propeller_rpt"/>
</dbReference>
<organism evidence="2 3">
    <name type="scientific">Halovivax asiaticus JCM 14624</name>
    <dbReference type="NCBI Taxonomy" id="1227490"/>
    <lineage>
        <taxon>Archaea</taxon>
        <taxon>Methanobacteriati</taxon>
        <taxon>Methanobacteriota</taxon>
        <taxon>Stenosarchaea group</taxon>
        <taxon>Halobacteria</taxon>
        <taxon>Halobacteriales</taxon>
        <taxon>Natrialbaceae</taxon>
        <taxon>Halovivax</taxon>
    </lineage>
</organism>
<gene>
    <name evidence="2" type="ORF">C479_12077</name>
</gene>
<name>M0BFQ8_9EURY</name>
<sequence>MDRGPTPSRRTVLAGAGAILAAGCLDVQATPTPRDSDWRMYGRGAGRTRHVPDARLPRDGVEVAWDRQVSASNWLPPIVANGVAYCQNANGLFVIDPVTGDGPHVGTYGGFGRGGPMAFGSTKAYDDGVLVVPYGDTVGGYAVAPARWPDEVSGLGERRARWWTDGTETGARPVGGGSGEVAWGAAPVVSGDNVIGVNAFSNTAWAVDANDGSVRWQFDLRNAVENVSEPLGLVVDESTETVVVAVRDVADLLHVGIDVREGISKWTHEYDGDDPRPAERNALAASDGSVYAVARTDDGKAAQLLEFDAETGDTGWTCSFERHLHNGVAVDGETVYHLGTVDDSSSTDAFAAAAIGRDDGEVRWEERLDDAPGFDFGMTVQPPTIAGDCLLIPGGGGLHALDRTNGEHLWTFTELVDTAGGSETERVASTPAVVTDDQIVLGMTVGLYGLE</sequence>
<feature type="domain" description="Pyrrolo-quinoline quinone repeat" evidence="1">
    <location>
        <begin position="306"/>
        <end position="442"/>
    </location>
</feature>
<evidence type="ECO:0000259" key="1">
    <source>
        <dbReference type="Pfam" id="PF13360"/>
    </source>
</evidence>